<dbReference type="Proteomes" id="UP000504603">
    <property type="component" value="Unplaced"/>
</dbReference>
<dbReference type="CDD" id="cd16495">
    <property type="entry name" value="RING_CH-C4HC3_MARCH"/>
    <property type="match status" value="1"/>
</dbReference>
<evidence type="ECO:0000256" key="2">
    <source>
        <dbReference type="ARBA" id="ARBA00022771"/>
    </source>
</evidence>
<dbReference type="PROSITE" id="PS50089">
    <property type="entry name" value="ZF_RING_2"/>
    <property type="match status" value="1"/>
</dbReference>
<evidence type="ECO:0000256" key="3">
    <source>
        <dbReference type="ARBA" id="ARBA00022833"/>
    </source>
</evidence>
<dbReference type="OrthoDB" id="435038at2759"/>
<dbReference type="InterPro" id="IPR011016">
    <property type="entry name" value="Znf_RING-CH"/>
</dbReference>
<evidence type="ECO:0000259" key="7">
    <source>
        <dbReference type="PROSITE" id="PS50089"/>
    </source>
</evidence>
<evidence type="ECO:0000313" key="9">
    <source>
        <dbReference type="Proteomes" id="UP000504603"/>
    </source>
</evidence>
<feature type="transmembrane region" description="Helical" evidence="6">
    <location>
        <begin position="332"/>
        <end position="354"/>
    </location>
</feature>
<dbReference type="InterPro" id="IPR001841">
    <property type="entry name" value="Znf_RING"/>
</dbReference>
<keyword evidence="1" id="KW-0479">Metal-binding</keyword>
<dbReference type="KEGG" id="mcha:111009750"/>
<dbReference type="GeneID" id="111009750"/>
<dbReference type="SUPFAM" id="SSF57850">
    <property type="entry name" value="RING/U-box"/>
    <property type="match status" value="1"/>
</dbReference>
<evidence type="ECO:0000256" key="4">
    <source>
        <dbReference type="PROSITE-ProRule" id="PRU00175"/>
    </source>
</evidence>
<proteinExistence type="predicted"/>
<keyword evidence="9" id="KW-1185">Reference proteome</keyword>
<feature type="compositionally biased region" description="Polar residues" evidence="5">
    <location>
        <begin position="188"/>
        <end position="203"/>
    </location>
</feature>
<dbReference type="PANTHER" id="PTHR46158">
    <property type="entry name" value="OS02G0165000 PROTEIN"/>
    <property type="match status" value="1"/>
</dbReference>
<gene>
    <name evidence="10" type="primary">LOC111009750</name>
</gene>
<protein>
    <submittedName>
        <fullName evidence="10">Uncharacterized protein LOC111009750 isoform X1</fullName>
    </submittedName>
</protein>
<feature type="domain" description="RING-type" evidence="7">
    <location>
        <begin position="217"/>
        <end position="264"/>
    </location>
</feature>
<feature type="domain" description="RING-CH-type" evidence="8">
    <location>
        <begin position="209"/>
        <end position="270"/>
    </location>
</feature>
<evidence type="ECO:0000256" key="1">
    <source>
        <dbReference type="ARBA" id="ARBA00022723"/>
    </source>
</evidence>
<keyword evidence="2 4" id="KW-0863">Zinc-finger</keyword>
<dbReference type="PANTHER" id="PTHR46158:SF11">
    <property type="entry name" value="ZINC FINGER PROTEIN"/>
    <property type="match status" value="1"/>
</dbReference>
<feature type="transmembrane region" description="Helical" evidence="6">
    <location>
        <begin position="301"/>
        <end position="320"/>
    </location>
</feature>
<evidence type="ECO:0000256" key="5">
    <source>
        <dbReference type="SAM" id="MobiDB-lite"/>
    </source>
</evidence>
<feature type="transmembrane region" description="Helical" evidence="6">
    <location>
        <begin position="360"/>
        <end position="382"/>
    </location>
</feature>
<keyword evidence="6" id="KW-0472">Membrane</keyword>
<feature type="compositionally biased region" description="Low complexity" evidence="5">
    <location>
        <begin position="48"/>
        <end position="60"/>
    </location>
</feature>
<feature type="compositionally biased region" description="Polar residues" evidence="5">
    <location>
        <begin position="1"/>
        <end position="12"/>
    </location>
</feature>
<organism evidence="9 10">
    <name type="scientific">Momordica charantia</name>
    <name type="common">Bitter gourd</name>
    <name type="synonym">Balsam pear</name>
    <dbReference type="NCBI Taxonomy" id="3673"/>
    <lineage>
        <taxon>Eukaryota</taxon>
        <taxon>Viridiplantae</taxon>
        <taxon>Streptophyta</taxon>
        <taxon>Embryophyta</taxon>
        <taxon>Tracheophyta</taxon>
        <taxon>Spermatophyta</taxon>
        <taxon>Magnoliopsida</taxon>
        <taxon>eudicotyledons</taxon>
        <taxon>Gunneridae</taxon>
        <taxon>Pentapetalae</taxon>
        <taxon>rosids</taxon>
        <taxon>fabids</taxon>
        <taxon>Cucurbitales</taxon>
        <taxon>Cucurbitaceae</taxon>
        <taxon>Momordiceae</taxon>
        <taxon>Momordica</taxon>
    </lineage>
</organism>
<dbReference type="AlphaFoldDB" id="A0A6J1CAN1"/>
<dbReference type="PROSITE" id="PS51292">
    <property type="entry name" value="ZF_RING_CH"/>
    <property type="match status" value="1"/>
</dbReference>
<dbReference type="RefSeq" id="XP_022138634.1">
    <property type="nucleotide sequence ID" value="XM_022282942.1"/>
</dbReference>
<feature type="region of interest" description="Disordered" evidence="5">
    <location>
        <begin position="188"/>
        <end position="207"/>
    </location>
</feature>
<reference evidence="10" key="1">
    <citation type="submission" date="2025-08" db="UniProtKB">
        <authorList>
            <consortium name="RefSeq"/>
        </authorList>
    </citation>
    <scope>IDENTIFICATION</scope>
    <source>
        <strain evidence="10">OHB3-1</strain>
    </source>
</reference>
<dbReference type="SMART" id="SM00744">
    <property type="entry name" value="RINGv"/>
    <property type="match status" value="1"/>
</dbReference>
<evidence type="ECO:0000313" key="10">
    <source>
        <dbReference type="RefSeq" id="XP_022138634.1"/>
    </source>
</evidence>
<name>A0A6J1CAN1_MOMCH</name>
<feature type="region of interest" description="Disordered" evidence="5">
    <location>
        <begin position="1"/>
        <end position="68"/>
    </location>
</feature>
<dbReference type="Pfam" id="PF12906">
    <property type="entry name" value="RINGv"/>
    <property type="match status" value="1"/>
</dbReference>
<dbReference type="GO" id="GO:0008270">
    <property type="term" value="F:zinc ion binding"/>
    <property type="evidence" value="ECO:0007669"/>
    <property type="project" value="UniProtKB-KW"/>
</dbReference>
<keyword evidence="6" id="KW-0812">Transmembrane</keyword>
<evidence type="ECO:0000256" key="6">
    <source>
        <dbReference type="SAM" id="Phobius"/>
    </source>
</evidence>
<keyword evidence="3" id="KW-0862">Zinc</keyword>
<accession>A0A6J1CAN1</accession>
<feature type="transmembrane region" description="Helical" evidence="6">
    <location>
        <begin position="389"/>
        <end position="414"/>
    </location>
</feature>
<dbReference type="Gene3D" id="3.30.40.10">
    <property type="entry name" value="Zinc/RING finger domain, C3HC4 (zinc finger)"/>
    <property type="match status" value="1"/>
</dbReference>
<dbReference type="InterPro" id="IPR013083">
    <property type="entry name" value="Znf_RING/FYVE/PHD"/>
</dbReference>
<sequence>MAAVQPLSNGVSEITPEQVDVLKSENEQTSDAGRSGRRPDISLQIPPRSSGFGKSRSGKGLLQSQASNNGVLSPGSFLRALSFKRKGIVAEGERSSLLSSDPRTTAESPIMAAFASAFSWKRSSSLPVTPASNLSPVVPLPATTTPIETDERPIPRKGAVRTVSRSLSVPGRNIVIIRSTSFVTRNVHSEASTSSDENGSATLENDDEEIAEEEAICRICLDPCKEENTLKMECSCKGDLRLVHKDCAIEWFSRKGNKNCEVCRQEVQNLPVTLLRIPTTAQRDRRQSQNQQTFRSQAISVWQDFVVLVLISTICYFFFLEQLLIHDLKTKAIAYAAPFALVFGLLSSILSVILAIKEYIWTYAALEFALVAIILHLFYTLLKLKAIHAILLSAVLGLGVAMSLNALYINYYIWRVRVAQNPNPQKCR</sequence>
<evidence type="ECO:0000259" key="8">
    <source>
        <dbReference type="PROSITE" id="PS51292"/>
    </source>
</evidence>
<keyword evidence="6" id="KW-1133">Transmembrane helix</keyword>